<dbReference type="InterPro" id="IPR001789">
    <property type="entry name" value="Sig_transdc_resp-reg_receiver"/>
</dbReference>
<protein>
    <recommendedName>
        <fullName evidence="3">Response regulatory domain-containing protein</fullName>
    </recommendedName>
</protein>
<feature type="modified residue" description="4-aspartylphosphate" evidence="2">
    <location>
        <position position="60"/>
    </location>
</feature>
<dbReference type="PANTHER" id="PTHR44591">
    <property type="entry name" value="STRESS RESPONSE REGULATOR PROTEIN 1"/>
    <property type="match status" value="1"/>
</dbReference>
<feature type="domain" description="Response regulatory" evidence="3">
    <location>
        <begin position="11"/>
        <end position="134"/>
    </location>
</feature>
<dbReference type="Gene3D" id="3.40.50.2300">
    <property type="match status" value="1"/>
</dbReference>
<evidence type="ECO:0000256" key="1">
    <source>
        <dbReference type="ARBA" id="ARBA00022553"/>
    </source>
</evidence>
<dbReference type="SMART" id="SM00448">
    <property type="entry name" value="REC"/>
    <property type="match status" value="1"/>
</dbReference>
<name>A0A6J4U1S3_9BACT</name>
<evidence type="ECO:0000259" key="3">
    <source>
        <dbReference type="PROSITE" id="PS50110"/>
    </source>
</evidence>
<dbReference type="AlphaFoldDB" id="A0A6J4U1S3"/>
<accession>A0A6J4U1S3</accession>
<dbReference type="InterPro" id="IPR050595">
    <property type="entry name" value="Bact_response_regulator"/>
</dbReference>
<evidence type="ECO:0000256" key="2">
    <source>
        <dbReference type="PROSITE-ProRule" id="PRU00169"/>
    </source>
</evidence>
<sequence>MGGRRSGYRPHLLIVGDDPDLAGFLAEGLLLAGFWTSTVASPFQALEVFRLRSFDLVLLDAALGGFGAVELLRRLRGRSDRAATGAQRTDIPILLVTADITEVDPAVATAAGANGVLAAPLDLEEIAPRIFHVIEAWRARHPDRRWADETALARDPGAPTP</sequence>
<dbReference type="SUPFAM" id="SSF52172">
    <property type="entry name" value="CheY-like"/>
    <property type="match status" value="1"/>
</dbReference>
<dbReference type="Pfam" id="PF00072">
    <property type="entry name" value="Response_reg"/>
    <property type="match status" value="1"/>
</dbReference>
<dbReference type="InterPro" id="IPR011006">
    <property type="entry name" value="CheY-like_superfamily"/>
</dbReference>
<keyword evidence="1 2" id="KW-0597">Phosphoprotein</keyword>
<dbReference type="GO" id="GO:0000160">
    <property type="term" value="P:phosphorelay signal transduction system"/>
    <property type="evidence" value="ECO:0007669"/>
    <property type="project" value="InterPro"/>
</dbReference>
<gene>
    <name evidence="4" type="ORF">AVDCRST_MAG59-575</name>
</gene>
<proteinExistence type="predicted"/>
<dbReference type="EMBL" id="CADCWF010000027">
    <property type="protein sequence ID" value="CAA9538497.1"/>
    <property type="molecule type" value="Genomic_DNA"/>
</dbReference>
<dbReference type="PANTHER" id="PTHR44591:SF3">
    <property type="entry name" value="RESPONSE REGULATORY DOMAIN-CONTAINING PROTEIN"/>
    <property type="match status" value="1"/>
</dbReference>
<dbReference type="PROSITE" id="PS50110">
    <property type="entry name" value="RESPONSE_REGULATORY"/>
    <property type="match status" value="1"/>
</dbReference>
<evidence type="ECO:0000313" key="4">
    <source>
        <dbReference type="EMBL" id="CAA9538497.1"/>
    </source>
</evidence>
<reference evidence="4" key="1">
    <citation type="submission" date="2020-02" db="EMBL/GenBank/DDBJ databases">
        <authorList>
            <person name="Meier V. D."/>
        </authorList>
    </citation>
    <scope>NUCLEOTIDE SEQUENCE</scope>
    <source>
        <strain evidence="4">AVDCRST_MAG59</strain>
    </source>
</reference>
<organism evidence="4">
    <name type="scientific">uncultured Thermomicrobiales bacterium</name>
    <dbReference type="NCBI Taxonomy" id="1645740"/>
    <lineage>
        <taxon>Bacteria</taxon>
        <taxon>Pseudomonadati</taxon>
        <taxon>Thermomicrobiota</taxon>
        <taxon>Thermomicrobia</taxon>
        <taxon>Thermomicrobiales</taxon>
        <taxon>environmental samples</taxon>
    </lineage>
</organism>